<feature type="region of interest" description="Disordered" evidence="1">
    <location>
        <begin position="1"/>
        <end position="37"/>
    </location>
</feature>
<accession>A0A371FLJ2</accession>
<protein>
    <recommendedName>
        <fullName evidence="4">Retrotransposon gag domain-containing protein</fullName>
    </recommendedName>
</protein>
<keyword evidence="3" id="KW-1185">Reference proteome</keyword>
<feature type="region of interest" description="Disordered" evidence="1">
    <location>
        <begin position="162"/>
        <end position="186"/>
    </location>
</feature>
<dbReference type="AlphaFoldDB" id="A0A371FLJ2"/>
<feature type="compositionally biased region" description="Low complexity" evidence="1">
    <location>
        <begin position="175"/>
        <end position="186"/>
    </location>
</feature>
<proteinExistence type="predicted"/>
<dbReference type="EMBL" id="QJKJ01008608">
    <property type="protein sequence ID" value="RDX79186.1"/>
    <property type="molecule type" value="Genomic_DNA"/>
</dbReference>
<feature type="compositionally biased region" description="Basic and acidic residues" evidence="1">
    <location>
        <begin position="8"/>
        <end position="37"/>
    </location>
</feature>
<evidence type="ECO:0000313" key="2">
    <source>
        <dbReference type="EMBL" id="RDX79186.1"/>
    </source>
</evidence>
<evidence type="ECO:0000313" key="3">
    <source>
        <dbReference type="Proteomes" id="UP000257109"/>
    </source>
</evidence>
<evidence type="ECO:0008006" key="4">
    <source>
        <dbReference type="Google" id="ProtNLM"/>
    </source>
</evidence>
<comment type="caution">
    <text evidence="2">The sequence shown here is derived from an EMBL/GenBank/DDBJ whole genome shotgun (WGS) entry which is preliminary data.</text>
</comment>
<dbReference type="Proteomes" id="UP000257109">
    <property type="component" value="Unassembled WGS sequence"/>
</dbReference>
<evidence type="ECO:0000256" key="1">
    <source>
        <dbReference type="SAM" id="MobiDB-lite"/>
    </source>
</evidence>
<gene>
    <name evidence="2" type="ORF">CR513_40418</name>
</gene>
<organism evidence="2 3">
    <name type="scientific">Mucuna pruriens</name>
    <name type="common">Velvet bean</name>
    <name type="synonym">Dolichos pruriens</name>
    <dbReference type="NCBI Taxonomy" id="157652"/>
    <lineage>
        <taxon>Eukaryota</taxon>
        <taxon>Viridiplantae</taxon>
        <taxon>Streptophyta</taxon>
        <taxon>Embryophyta</taxon>
        <taxon>Tracheophyta</taxon>
        <taxon>Spermatophyta</taxon>
        <taxon>Magnoliopsida</taxon>
        <taxon>eudicotyledons</taxon>
        <taxon>Gunneridae</taxon>
        <taxon>Pentapetalae</taxon>
        <taxon>rosids</taxon>
        <taxon>fabids</taxon>
        <taxon>Fabales</taxon>
        <taxon>Fabaceae</taxon>
        <taxon>Papilionoideae</taxon>
        <taxon>50 kb inversion clade</taxon>
        <taxon>NPAAA clade</taxon>
        <taxon>indigoferoid/millettioid clade</taxon>
        <taxon>Phaseoleae</taxon>
        <taxon>Mucuna</taxon>
    </lineage>
</organism>
<reference evidence="2" key="1">
    <citation type="submission" date="2018-05" db="EMBL/GenBank/DDBJ databases">
        <title>Draft genome of Mucuna pruriens seed.</title>
        <authorList>
            <person name="Nnadi N.E."/>
            <person name="Vos R."/>
            <person name="Hasami M.H."/>
            <person name="Devisetty U.K."/>
            <person name="Aguiy J.C."/>
        </authorList>
    </citation>
    <scope>NUCLEOTIDE SEQUENCE [LARGE SCALE GENOMIC DNA]</scope>
    <source>
        <strain evidence="2">JCA_2017</strain>
    </source>
</reference>
<feature type="non-terminal residue" evidence="2">
    <location>
        <position position="1"/>
    </location>
</feature>
<name>A0A371FLJ2_MUCPR</name>
<sequence length="252" mass="29052">MKGGIRRSLGEKRQEEALHRQMRHKEEPWSKEEKPHKERNLMKNAKGGILSHLIEMMWRFSREPLWTLSNVEFPPLQVLACFDYDDYEEVTMVTEIREGRKRHVDTWVNLKQELKLRFVSVSYAKDLYNKLHLRCGGVVPLHLYEHPSVLGDVSKGLVEETPNLKEDLPQVTPATGGSSKKGSFSTQSQREECELVGLVSASKSSSIKCFNCLVKGHTTLQYPRNSRMILWEDGTVDNESSRHESLFINEIN</sequence>